<evidence type="ECO:0000256" key="1">
    <source>
        <dbReference type="ARBA" id="ARBA00022679"/>
    </source>
</evidence>
<protein>
    <recommendedName>
        <fullName evidence="4">Malonyl CoA-acyl carrier protein transacylase</fullName>
        <ecNumber evidence="4">2.3.1.39</ecNumber>
    </recommendedName>
</protein>
<dbReference type="InterPro" id="IPR050858">
    <property type="entry name" value="Mal-CoA-ACP_Trans/PKS_FabD"/>
</dbReference>
<keyword evidence="2 4" id="KW-0012">Acyltransferase</keyword>
<dbReference type="Proteomes" id="UP001230220">
    <property type="component" value="Unassembled WGS sequence"/>
</dbReference>
<sequence>MKIGFLFAGQGSQHIGMGKDLYDNYEEAKNVFDNVSLDYDVKDLCFNGPEEMLNDTAYAQSSMLTTSVAIAEVVKAQGIVPEYVAGLSLGEYSALCFAGAFDVNTAAHITRERGKIMANALPKGTSGMAAILNLDEQVIASVCEEVAKDYGVCQIANYNCPGQIVITGTSTAIEKACELLLEKGARRAIPLNVSGAFHSSLLEDASKELNQVLKQFDISRPEIKVVYNISGKEESEDVTDILTKQIKSSVYFMQSIQYMIDQGVDTFIEIGPGSALKGFVRKISRDVKVYSVENTDTLNKMLDEVRANG</sequence>
<dbReference type="InterPro" id="IPR004410">
    <property type="entry name" value="Malonyl_CoA-ACP_transAc_FabD"/>
</dbReference>
<evidence type="ECO:0000256" key="2">
    <source>
        <dbReference type="ARBA" id="ARBA00023315"/>
    </source>
</evidence>
<feature type="domain" description="Malonyl-CoA:ACP transacylase (MAT)" evidence="5">
    <location>
        <begin position="6"/>
        <end position="301"/>
    </location>
</feature>
<keyword evidence="1 4" id="KW-0808">Transferase</keyword>
<dbReference type="PIRSF" id="PIRSF000446">
    <property type="entry name" value="Mct"/>
    <property type="match status" value="1"/>
</dbReference>
<evidence type="ECO:0000313" key="7">
    <source>
        <dbReference type="Proteomes" id="UP001230220"/>
    </source>
</evidence>
<organism evidence="6 7">
    <name type="scientific">Breznakia pachnodae</name>
    <dbReference type="NCBI Taxonomy" id="265178"/>
    <lineage>
        <taxon>Bacteria</taxon>
        <taxon>Bacillati</taxon>
        <taxon>Bacillota</taxon>
        <taxon>Erysipelotrichia</taxon>
        <taxon>Erysipelotrichales</taxon>
        <taxon>Erysipelotrichaceae</taxon>
        <taxon>Breznakia</taxon>
    </lineage>
</organism>
<dbReference type="InterPro" id="IPR016035">
    <property type="entry name" value="Acyl_Trfase/lysoPLipase"/>
</dbReference>
<dbReference type="Gene3D" id="3.30.70.250">
    <property type="entry name" value="Malonyl-CoA ACP transacylase, ACP-binding"/>
    <property type="match status" value="1"/>
</dbReference>
<dbReference type="RefSeq" id="WP_307405139.1">
    <property type="nucleotide sequence ID" value="NZ_JAUSUR010000001.1"/>
</dbReference>
<gene>
    <name evidence="6" type="ORF">J2S15_000486</name>
</gene>
<evidence type="ECO:0000259" key="5">
    <source>
        <dbReference type="SMART" id="SM00827"/>
    </source>
</evidence>
<proteinExistence type="inferred from homology"/>
<reference evidence="6 7" key="1">
    <citation type="submission" date="2023-07" db="EMBL/GenBank/DDBJ databases">
        <title>Genomic Encyclopedia of Type Strains, Phase IV (KMG-IV): sequencing the most valuable type-strain genomes for metagenomic binning, comparative biology and taxonomic classification.</title>
        <authorList>
            <person name="Goeker M."/>
        </authorList>
    </citation>
    <scope>NUCLEOTIDE SEQUENCE [LARGE SCALE GENOMIC DNA]</scope>
    <source>
        <strain evidence="6 7">DSM 16784</strain>
    </source>
</reference>
<evidence type="ECO:0000313" key="6">
    <source>
        <dbReference type="EMBL" id="MDQ0359755.1"/>
    </source>
</evidence>
<comment type="catalytic activity">
    <reaction evidence="3 4">
        <text>holo-[ACP] + malonyl-CoA = malonyl-[ACP] + CoA</text>
        <dbReference type="Rhea" id="RHEA:41792"/>
        <dbReference type="Rhea" id="RHEA-COMP:9623"/>
        <dbReference type="Rhea" id="RHEA-COMP:9685"/>
        <dbReference type="ChEBI" id="CHEBI:57287"/>
        <dbReference type="ChEBI" id="CHEBI:57384"/>
        <dbReference type="ChEBI" id="CHEBI:64479"/>
        <dbReference type="ChEBI" id="CHEBI:78449"/>
        <dbReference type="EC" id="2.3.1.39"/>
    </reaction>
</comment>
<comment type="similarity">
    <text evidence="4">Belongs to the fabD family.</text>
</comment>
<dbReference type="SMART" id="SM00827">
    <property type="entry name" value="PKS_AT"/>
    <property type="match status" value="1"/>
</dbReference>
<name>A0ABU0DYP6_9FIRM</name>
<dbReference type="NCBIfam" id="TIGR00128">
    <property type="entry name" value="fabD"/>
    <property type="match status" value="1"/>
</dbReference>
<dbReference type="EMBL" id="JAUSUR010000001">
    <property type="protein sequence ID" value="MDQ0359755.1"/>
    <property type="molecule type" value="Genomic_DNA"/>
</dbReference>
<dbReference type="InterPro" id="IPR014043">
    <property type="entry name" value="Acyl_transferase_dom"/>
</dbReference>
<comment type="caution">
    <text evidence="6">The sequence shown here is derived from an EMBL/GenBank/DDBJ whole genome shotgun (WGS) entry which is preliminary data.</text>
</comment>
<dbReference type="PANTHER" id="PTHR42681:SF1">
    <property type="entry name" value="MALONYL-COA-ACYL CARRIER PROTEIN TRANSACYLASE, MITOCHONDRIAL"/>
    <property type="match status" value="1"/>
</dbReference>
<keyword evidence="7" id="KW-1185">Reference proteome</keyword>
<dbReference type="SUPFAM" id="SSF55048">
    <property type="entry name" value="Probable ACP-binding domain of malonyl-CoA ACP transacylase"/>
    <property type="match status" value="1"/>
</dbReference>
<dbReference type="Gene3D" id="3.40.366.10">
    <property type="entry name" value="Malonyl-Coenzyme A Acyl Carrier Protein, domain 2"/>
    <property type="match status" value="1"/>
</dbReference>
<dbReference type="PANTHER" id="PTHR42681">
    <property type="entry name" value="MALONYL-COA-ACYL CARRIER PROTEIN TRANSACYLASE, MITOCHONDRIAL"/>
    <property type="match status" value="1"/>
</dbReference>
<dbReference type="InterPro" id="IPR024925">
    <property type="entry name" value="Malonyl_CoA-ACP_transAc"/>
</dbReference>
<dbReference type="GO" id="GO:0004314">
    <property type="term" value="F:[acyl-carrier-protein] S-malonyltransferase activity"/>
    <property type="evidence" value="ECO:0007669"/>
    <property type="project" value="UniProtKB-EC"/>
</dbReference>
<evidence type="ECO:0000256" key="4">
    <source>
        <dbReference type="PIRNR" id="PIRNR000446"/>
    </source>
</evidence>
<dbReference type="EC" id="2.3.1.39" evidence="4"/>
<dbReference type="Pfam" id="PF00698">
    <property type="entry name" value="Acyl_transf_1"/>
    <property type="match status" value="1"/>
</dbReference>
<accession>A0ABU0DYP6</accession>
<dbReference type="SUPFAM" id="SSF52151">
    <property type="entry name" value="FabD/lysophospholipase-like"/>
    <property type="match status" value="1"/>
</dbReference>
<dbReference type="InterPro" id="IPR001227">
    <property type="entry name" value="Ac_transferase_dom_sf"/>
</dbReference>
<evidence type="ECO:0000256" key="3">
    <source>
        <dbReference type="ARBA" id="ARBA00048462"/>
    </source>
</evidence>
<dbReference type="InterPro" id="IPR016036">
    <property type="entry name" value="Malonyl_transacylase_ACP-bd"/>
</dbReference>